<dbReference type="GO" id="GO:0000105">
    <property type="term" value="P:L-histidine biosynthetic process"/>
    <property type="evidence" value="ECO:0007669"/>
    <property type="project" value="UniProtKB-KW"/>
</dbReference>
<dbReference type="PATRIC" id="fig|1514904.3.peg.1600"/>
<feature type="binding site" evidence="2">
    <location>
        <position position="314"/>
    </location>
    <ligand>
        <name>L-histidine</name>
        <dbReference type="ChEBI" id="CHEBI:57595"/>
    </ligand>
</feature>
<evidence type="ECO:0000313" key="5">
    <source>
        <dbReference type="Proteomes" id="UP000038011"/>
    </source>
</evidence>
<gene>
    <name evidence="4" type="ORF">SU32_02000</name>
</gene>
<dbReference type="AlphaFoldDB" id="A0A0N0E8M8"/>
<dbReference type="NCBIfam" id="NF008951">
    <property type="entry name" value="PRK12295.1-4"/>
    <property type="match status" value="1"/>
</dbReference>
<dbReference type="RefSeq" id="WP_053997656.1">
    <property type="nucleotide sequence ID" value="NZ_JXMU01000002.1"/>
</dbReference>
<dbReference type="PANTHER" id="PTHR43707:SF1">
    <property type="entry name" value="HISTIDINE--TRNA LIGASE, MITOCHONDRIAL-RELATED"/>
    <property type="match status" value="1"/>
</dbReference>
<name>A0A0N0E8M8_9HYPH</name>
<dbReference type="OrthoDB" id="9797914at2"/>
<evidence type="ECO:0000313" key="4">
    <source>
        <dbReference type="EMBL" id="KPB02548.1"/>
    </source>
</evidence>
<feature type="binding site" evidence="2">
    <location>
        <position position="106"/>
    </location>
    <ligand>
        <name>L-histidine</name>
        <dbReference type="ChEBI" id="CHEBI:57595"/>
    </ligand>
</feature>
<feature type="binding site" evidence="2">
    <location>
        <begin position="64"/>
        <end position="66"/>
    </location>
    <ligand>
        <name>L-histidine</name>
        <dbReference type="ChEBI" id="CHEBI:57595"/>
    </ligand>
</feature>
<accession>A0A0N0E8M8</accession>
<dbReference type="GO" id="GO:0005737">
    <property type="term" value="C:cytoplasm"/>
    <property type="evidence" value="ECO:0007669"/>
    <property type="project" value="InterPro"/>
</dbReference>
<dbReference type="EMBL" id="JXMU01000002">
    <property type="protein sequence ID" value="KPB02548.1"/>
    <property type="molecule type" value="Genomic_DNA"/>
</dbReference>
<dbReference type="STRING" id="1514904.SU32_02000"/>
<evidence type="ECO:0000256" key="2">
    <source>
        <dbReference type="PIRSR" id="PIRSR001549-1"/>
    </source>
</evidence>
<dbReference type="InterPro" id="IPR045864">
    <property type="entry name" value="aa-tRNA-synth_II/BPL/LPL"/>
</dbReference>
<protein>
    <recommendedName>
        <fullName evidence="3">Class II Histidinyl-tRNA synthetase (HisRS)-like catalytic core domain-containing protein</fullName>
    </recommendedName>
</protein>
<dbReference type="InterPro" id="IPR004516">
    <property type="entry name" value="HisRS/HisZ"/>
</dbReference>
<proteinExistence type="predicted"/>
<feature type="domain" description="Class II Histidinyl-tRNA synthetase (HisRS)-like catalytic core" evidence="3">
    <location>
        <begin position="303"/>
        <end position="365"/>
    </location>
</feature>
<dbReference type="GO" id="GO:0006427">
    <property type="term" value="P:histidyl-tRNA aminoacylation"/>
    <property type="evidence" value="ECO:0007669"/>
    <property type="project" value="TreeGrafter"/>
</dbReference>
<dbReference type="PIRSF" id="PIRSF001549">
    <property type="entry name" value="His-tRNA_synth"/>
    <property type="match status" value="1"/>
</dbReference>
<evidence type="ECO:0000256" key="1">
    <source>
        <dbReference type="ARBA" id="ARBA00023102"/>
    </source>
</evidence>
<dbReference type="GO" id="GO:0004821">
    <property type="term" value="F:histidine-tRNA ligase activity"/>
    <property type="evidence" value="ECO:0007669"/>
    <property type="project" value="TreeGrafter"/>
</dbReference>
<dbReference type="Proteomes" id="UP000038011">
    <property type="component" value="Unassembled WGS sequence"/>
</dbReference>
<dbReference type="Pfam" id="PF13393">
    <property type="entry name" value="tRNA-synt_His"/>
    <property type="match status" value="2"/>
</dbReference>
<evidence type="ECO:0000259" key="3">
    <source>
        <dbReference type="Pfam" id="PF13393"/>
    </source>
</evidence>
<feature type="domain" description="Class II Histidinyl-tRNA synthetase (HisRS)-like catalytic core" evidence="3">
    <location>
        <begin position="23"/>
        <end position="212"/>
    </location>
</feature>
<dbReference type="InterPro" id="IPR041715">
    <property type="entry name" value="HisRS-like_core"/>
</dbReference>
<keyword evidence="1" id="KW-0028">Amino-acid biosynthesis</keyword>
<dbReference type="Gene3D" id="3.30.930.10">
    <property type="entry name" value="Bira Bifunctional Protein, Domain 2"/>
    <property type="match status" value="1"/>
</dbReference>
<feature type="binding site" evidence="2">
    <location>
        <position position="102"/>
    </location>
    <ligand>
        <name>L-histidine</name>
        <dbReference type="ChEBI" id="CHEBI:57595"/>
    </ligand>
</feature>
<reference evidence="4 5" key="1">
    <citation type="submission" date="2015-01" db="EMBL/GenBank/DDBJ databases">
        <title>Ahrensia donghaiensis sp. nov., a novel dimethylsulphoniopropionate-cleavage bacterium isolated from seawater and emended descriptions of the genus Ahrensia and Ahrensia kielensis.</title>
        <authorList>
            <person name="Liu J."/>
        </authorList>
    </citation>
    <scope>NUCLEOTIDE SEQUENCE [LARGE SCALE GENOMIC DNA]</scope>
    <source>
        <strain evidence="4 5">LZD062</strain>
    </source>
</reference>
<comment type="caution">
    <text evidence="4">The sequence shown here is derived from an EMBL/GenBank/DDBJ whole genome shotgun (WGS) entry which is preliminary data.</text>
</comment>
<sequence>MAALRSFSARADIEAILAARDAERIDVPVLQPAEPFLDTAGEELRRRIFLTQGQNGRAMCLRPEFTIPVCLQHIESKEASGRYGYVGTAFRQRDVGASEFLQAGIEDIGNADTNAADARSLADALACVSDLGIKPEQCDVLIGDQAVFDQVLAALGLPSGWRLRLAHAFGHDATLEATLERLAQPITMPQLPDPILQAVKEEDTAKLEELISTAMDEASLTNAGGRSASEIAKRLQAKFVQSQLVPEEAKLDILRKFLSISVPLDQSVDVLRAFEKDNMIDLAPAIAVFEERNKSCIAAGLDLGSITYNASFGRRLDYYTGLVYELRSLSGDVLVGGGRYDRLLPLLGAAKATPGVGFSIWLDRIVEASA</sequence>
<keyword evidence="5" id="KW-1185">Reference proteome</keyword>
<dbReference type="SUPFAM" id="SSF55681">
    <property type="entry name" value="Class II aaRS and biotin synthetases"/>
    <property type="match status" value="1"/>
</dbReference>
<dbReference type="PANTHER" id="PTHR43707">
    <property type="entry name" value="HISTIDYL-TRNA SYNTHETASE"/>
    <property type="match status" value="1"/>
</dbReference>
<feature type="binding site" evidence="2">
    <location>
        <begin position="318"/>
        <end position="319"/>
    </location>
    <ligand>
        <name>L-histidine</name>
        <dbReference type="ChEBI" id="CHEBI:57595"/>
    </ligand>
</feature>
<keyword evidence="1" id="KW-0368">Histidine biosynthesis</keyword>
<feature type="binding site" evidence="2">
    <location>
        <position position="91"/>
    </location>
    <ligand>
        <name>L-histidine</name>
        <dbReference type="ChEBI" id="CHEBI:57595"/>
    </ligand>
</feature>
<organism evidence="4 5">
    <name type="scientific">Ahrensia marina</name>
    <dbReference type="NCBI Taxonomy" id="1514904"/>
    <lineage>
        <taxon>Bacteria</taxon>
        <taxon>Pseudomonadati</taxon>
        <taxon>Pseudomonadota</taxon>
        <taxon>Alphaproteobacteria</taxon>
        <taxon>Hyphomicrobiales</taxon>
        <taxon>Ahrensiaceae</taxon>
        <taxon>Ahrensia</taxon>
    </lineage>
</organism>